<dbReference type="RefSeq" id="WP_111957708.1">
    <property type="nucleotide sequence ID" value="NZ_CP036313.1"/>
</dbReference>
<name>A0A328FCL3_9BACT</name>
<evidence type="ECO:0000313" key="3">
    <source>
        <dbReference type="EMBL" id="QBH14484.1"/>
    </source>
</evidence>
<evidence type="ECO:0000313" key="5">
    <source>
        <dbReference type="Proteomes" id="UP000248798"/>
    </source>
</evidence>
<organism evidence="4 5">
    <name type="scientific">Desulfobacter hydrogenophilus</name>
    <dbReference type="NCBI Taxonomy" id="2291"/>
    <lineage>
        <taxon>Bacteria</taxon>
        <taxon>Pseudomonadati</taxon>
        <taxon>Thermodesulfobacteriota</taxon>
        <taxon>Desulfobacteria</taxon>
        <taxon>Desulfobacterales</taxon>
        <taxon>Desulfobacteraceae</taxon>
        <taxon>Desulfobacter</taxon>
    </lineage>
</organism>
<dbReference type="Pfam" id="PF07589">
    <property type="entry name" value="PEP-CTERM"/>
    <property type="match status" value="1"/>
</dbReference>
<evidence type="ECO:0000259" key="2">
    <source>
        <dbReference type="Pfam" id="PF07589"/>
    </source>
</evidence>
<proteinExistence type="predicted"/>
<gene>
    <name evidence="4" type="ORF">DO021_13970</name>
    <name evidence="3" type="ORF">EYB58_17065</name>
</gene>
<reference evidence="3 6" key="2">
    <citation type="submission" date="2019-02" db="EMBL/GenBank/DDBJ databases">
        <title>Complete genome sequence of Desulfobacter hydrogenophilus AcRS1.</title>
        <authorList>
            <person name="Marietou A."/>
            <person name="Lund M.B."/>
            <person name="Marshall I.P.G."/>
            <person name="Schreiber L."/>
            <person name="Jorgensen B."/>
        </authorList>
    </citation>
    <scope>NUCLEOTIDE SEQUENCE [LARGE SCALE GENOMIC DNA]</scope>
    <source>
        <strain evidence="3 6">AcRS1</strain>
    </source>
</reference>
<keyword evidence="1" id="KW-0732">Signal</keyword>
<feature type="chain" id="PRO_5030062923" evidence="1">
    <location>
        <begin position="24"/>
        <end position="196"/>
    </location>
</feature>
<feature type="signal peptide" evidence="1">
    <location>
        <begin position="1"/>
        <end position="23"/>
    </location>
</feature>
<sequence>MKTFVGLLVGLFLTLFVVGSASAISFTDTVDLNDVILSEGPIASLGHVTEYSYTHNTPSDFEVPPDTVISATLTISGYWIDDNNDTVTVEETTVGTLNSGGNQGSFLWWTWDNPSISAFDISGIFQTWEAETLLDITITANGNFPDGIIQLSSSVFELEYENGSDPSGGAHAPEPATMVLFGLGLLGVAGMSRKKS</sequence>
<evidence type="ECO:0000256" key="1">
    <source>
        <dbReference type="SAM" id="SignalP"/>
    </source>
</evidence>
<accession>A0A328FCL3</accession>
<reference evidence="4 5" key="1">
    <citation type="submission" date="2018-06" db="EMBL/GenBank/DDBJ databases">
        <title>Complete Genome Sequence of Desulfobacter hydrogenophilus (DSM3380).</title>
        <authorList>
            <person name="Marietou A."/>
            <person name="Schreiber L."/>
            <person name="Marshall I."/>
            <person name="Jorgensen B."/>
        </authorList>
    </citation>
    <scope>NUCLEOTIDE SEQUENCE [LARGE SCALE GENOMIC DNA]</scope>
    <source>
        <strain evidence="4 5">DSM 3380</strain>
    </source>
</reference>
<dbReference type="AlphaFoldDB" id="A0A328FCL3"/>
<feature type="domain" description="Ice-binding protein C-terminal" evidence="2">
    <location>
        <begin position="172"/>
        <end position="194"/>
    </location>
</feature>
<evidence type="ECO:0000313" key="6">
    <source>
        <dbReference type="Proteomes" id="UP000293902"/>
    </source>
</evidence>
<dbReference type="EMBL" id="QLNI01000027">
    <property type="protein sequence ID" value="RAM01460.1"/>
    <property type="molecule type" value="Genomic_DNA"/>
</dbReference>
<protein>
    <submittedName>
        <fullName evidence="3">PEP-CTERM sorting domain-containing protein</fullName>
    </submittedName>
</protein>
<dbReference type="Proteomes" id="UP000293902">
    <property type="component" value="Chromosome"/>
</dbReference>
<dbReference type="EMBL" id="CP036313">
    <property type="protein sequence ID" value="QBH14484.1"/>
    <property type="molecule type" value="Genomic_DNA"/>
</dbReference>
<evidence type="ECO:0000313" key="4">
    <source>
        <dbReference type="EMBL" id="RAM01460.1"/>
    </source>
</evidence>
<dbReference type="InterPro" id="IPR013424">
    <property type="entry name" value="Ice-binding_C"/>
</dbReference>
<dbReference type="Proteomes" id="UP000248798">
    <property type="component" value="Unassembled WGS sequence"/>
</dbReference>
<dbReference type="NCBIfam" id="TIGR02595">
    <property type="entry name" value="PEP_CTERM"/>
    <property type="match status" value="1"/>
</dbReference>
<keyword evidence="6" id="KW-1185">Reference proteome</keyword>